<sequence>RLGPKRASKIRKFFNLSKEDDVRKYVIRREVTPKNGKKAYTKAPKIQRLVTPRTLQHKRHRQAIKRRRTEASREAESEYKQLLAKRVKEAKDKKIERRRTSSMQKSASA</sequence>
<feature type="compositionally biased region" description="Basic and acidic residues" evidence="4">
    <location>
        <begin position="90"/>
        <end position="99"/>
    </location>
</feature>
<dbReference type="AlphaFoldDB" id="A0A367JS56"/>
<feature type="non-terminal residue" evidence="5">
    <location>
        <position position="1"/>
    </location>
</feature>
<evidence type="ECO:0000256" key="4">
    <source>
        <dbReference type="SAM" id="MobiDB-lite"/>
    </source>
</evidence>
<gene>
    <name evidence="5" type="primary">RPS6_5</name>
    <name evidence="5" type="ORF">CU098_011133</name>
</gene>
<dbReference type="GO" id="GO:1990904">
    <property type="term" value="C:ribonucleoprotein complex"/>
    <property type="evidence" value="ECO:0007669"/>
    <property type="project" value="UniProtKB-KW"/>
</dbReference>
<comment type="similarity">
    <text evidence="1">Belongs to the eukaryotic ribosomal protein eS6 family.</text>
</comment>
<dbReference type="OrthoDB" id="10260596at2759"/>
<proteinExistence type="inferred from homology"/>
<feature type="compositionally biased region" description="Basic and acidic residues" evidence="4">
    <location>
        <begin position="69"/>
        <end position="78"/>
    </location>
</feature>
<dbReference type="Proteomes" id="UP000253551">
    <property type="component" value="Unassembled WGS sequence"/>
</dbReference>
<feature type="region of interest" description="Disordered" evidence="4">
    <location>
        <begin position="53"/>
        <end position="78"/>
    </location>
</feature>
<dbReference type="GO" id="GO:0003735">
    <property type="term" value="F:structural constituent of ribosome"/>
    <property type="evidence" value="ECO:0007669"/>
    <property type="project" value="InterPro"/>
</dbReference>
<evidence type="ECO:0000313" key="6">
    <source>
        <dbReference type="Proteomes" id="UP000253551"/>
    </source>
</evidence>
<name>A0A367JS56_RHIST</name>
<keyword evidence="3" id="KW-0687">Ribonucleoprotein</keyword>
<protein>
    <submittedName>
        <fullName evidence="5">40S ribosomal protein S6</fullName>
    </submittedName>
</protein>
<evidence type="ECO:0000256" key="1">
    <source>
        <dbReference type="ARBA" id="ARBA00009312"/>
    </source>
</evidence>
<organism evidence="5 6">
    <name type="scientific">Rhizopus stolonifer</name>
    <name type="common">Rhizopus nigricans</name>
    <dbReference type="NCBI Taxonomy" id="4846"/>
    <lineage>
        <taxon>Eukaryota</taxon>
        <taxon>Fungi</taxon>
        <taxon>Fungi incertae sedis</taxon>
        <taxon>Mucoromycota</taxon>
        <taxon>Mucoromycotina</taxon>
        <taxon>Mucoromycetes</taxon>
        <taxon>Mucorales</taxon>
        <taxon>Mucorineae</taxon>
        <taxon>Rhizopodaceae</taxon>
        <taxon>Rhizopus</taxon>
    </lineage>
</organism>
<dbReference type="EMBL" id="PJQM01002785">
    <property type="protein sequence ID" value="RCH92802.1"/>
    <property type="molecule type" value="Genomic_DNA"/>
</dbReference>
<reference evidence="5 6" key="1">
    <citation type="journal article" date="2018" name="G3 (Bethesda)">
        <title>Phylogenetic and Phylogenomic Definition of Rhizopus Species.</title>
        <authorList>
            <person name="Gryganskyi A.P."/>
            <person name="Golan J."/>
            <person name="Dolatabadi S."/>
            <person name="Mondo S."/>
            <person name="Robb S."/>
            <person name="Idnurm A."/>
            <person name="Muszewska A."/>
            <person name="Steczkiewicz K."/>
            <person name="Masonjones S."/>
            <person name="Liao H.L."/>
            <person name="Gajdeczka M.T."/>
            <person name="Anike F."/>
            <person name="Vuek A."/>
            <person name="Anishchenko I.M."/>
            <person name="Voigt K."/>
            <person name="de Hoog G.S."/>
            <person name="Smith M.E."/>
            <person name="Heitman J."/>
            <person name="Vilgalys R."/>
            <person name="Stajich J.E."/>
        </authorList>
    </citation>
    <scope>NUCLEOTIDE SEQUENCE [LARGE SCALE GENOMIC DNA]</scope>
    <source>
        <strain evidence="5 6">LSU 92-RS-03</strain>
    </source>
</reference>
<keyword evidence="2 5" id="KW-0689">Ribosomal protein</keyword>
<dbReference type="GO" id="GO:0005840">
    <property type="term" value="C:ribosome"/>
    <property type="evidence" value="ECO:0007669"/>
    <property type="project" value="UniProtKB-KW"/>
</dbReference>
<accession>A0A367JS56</accession>
<dbReference type="Gene3D" id="1.20.5.2650">
    <property type="match status" value="1"/>
</dbReference>
<dbReference type="PANTHER" id="PTHR11502">
    <property type="entry name" value="40S RIBOSOMAL PROTEIN S6"/>
    <property type="match status" value="1"/>
</dbReference>
<feature type="region of interest" description="Disordered" evidence="4">
    <location>
        <begin position="90"/>
        <end position="109"/>
    </location>
</feature>
<comment type="caution">
    <text evidence="5">The sequence shown here is derived from an EMBL/GenBank/DDBJ whole genome shotgun (WGS) entry which is preliminary data.</text>
</comment>
<dbReference type="GO" id="GO:0006412">
    <property type="term" value="P:translation"/>
    <property type="evidence" value="ECO:0007669"/>
    <property type="project" value="InterPro"/>
</dbReference>
<dbReference type="InterPro" id="IPR001377">
    <property type="entry name" value="Ribosomal_eS6"/>
</dbReference>
<feature type="compositionally biased region" description="Basic residues" evidence="4">
    <location>
        <begin position="55"/>
        <end position="68"/>
    </location>
</feature>
<evidence type="ECO:0000256" key="3">
    <source>
        <dbReference type="ARBA" id="ARBA00023274"/>
    </source>
</evidence>
<keyword evidence="6" id="KW-1185">Reference proteome</keyword>
<dbReference type="FunFam" id="1.20.5.2650:FF:000001">
    <property type="entry name" value="40S ribosomal protein S6"/>
    <property type="match status" value="1"/>
</dbReference>
<evidence type="ECO:0000256" key="2">
    <source>
        <dbReference type="ARBA" id="ARBA00022980"/>
    </source>
</evidence>
<dbReference type="STRING" id="4846.A0A367JS56"/>
<evidence type="ECO:0000313" key="5">
    <source>
        <dbReference type="EMBL" id="RCH92802.1"/>
    </source>
</evidence>